<name>A0ABT1TVY6_9GAMM</name>
<comment type="caution">
    <text evidence="1">The sequence shown here is derived from an EMBL/GenBank/DDBJ whole genome shotgun (WGS) entry which is preliminary data.</text>
</comment>
<dbReference type="EMBL" id="JANIBL010000053">
    <property type="protein sequence ID" value="MCQ8118931.1"/>
    <property type="molecule type" value="Genomic_DNA"/>
</dbReference>
<evidence type="ECO:0000313" key="2">
    <source>
        <dbReference type="Proteomes" id="UP001524570"/>
    </source>
</evidence>
<proteinExistence type="predicted"/>
<evidence type="ECO:0000313" key="1">
    <source>
        <dbReference type="EMBL" id="MCQ8118931.1"/>
    </source>
</evidence>
<dbReference type="Proteomes" id="UP001524570">
    <property type="component" value="Unassembled WGS sequence"/>
</dbReference>
<keyword evidence="2" id="KW-1185">Reference proteome</keyword>
<reference evidence="1 2" key="1">
    <citation type="submission" date="2022-07" db="EMBL/GenBank/DDBJ databases">
        <title>Methylomonas rivi sp. nov., Methylomonas rosea sp. nov., Methylomonas aureus sp. nov. and Methylomonas subterranea sp. nov., four novel methanotrophs isolated from a freshwater creek and the deep terrestrial subsurface.</title>
        <authorList>
            <person name="Abin C."/>
            <person name="Sankaranarayanan K."/>
            <person name="Garner C."/>
            <person name="Sindelar R."/>
            <person name="Kotary K."/>
            <person name="Garner R."/>
            <person name="Barclay S."/>
            <person name="Lawson P."/>
            <person name="Krumholz L."/>
        </authorList>
    </citation>
    <scope>NUCLEOTIDE SEQUENCE [LARGE SCALE GENOMIC DNA]</scope>
    <source>
        <strain evidence="1 2">WSC-7</strain>
    </source>
</reference>
<gene>
    <name evidence="1" type="ORF">NP589_15960</name>
</gene>
<accession>A0ABT1TVY6</accession>
<dbReference type="RefSeq" id="WP_256607889.1">
    <property type="nucleotide sequence ID" value="NZ_JANIBL010000053.1"/>
</dbReference>
<protein>
    <submittedName>
        <fullName evidence="1">Uncharacterized protein</fullName>
    </submittedName>
</protein>
<sequence>MHTPEEEFYVFLRFADADMSQAQIALDHLVKVEGDFLRLCLLKDAAISYCRPFKKSHGIFNKTLRLDESYIPVHLKDLHTELINLRDQVFAHTDIGVRSPILHCWTHEPKRIFPIQFKSHSYLQLLGQEQEMRLLFNAVLDLIRDKQAKLEAQFGKAPPPGRQ</sequence>
<organism evidence="1 2">
    <name type="scientific">Methylomonas rosea</name>
    <dbReference type="NCBI Taxonomy" id="2952227"/>
    <lineage>
        <taxon>Bacteria</taxon>
        <taxon>Pseudomonadati</taxon>
        <taxon>Pseudomonadota</taxon>
        <taxon>Gammaproteobacteria</taxon>
        <taxon>Methylococcales</taxon>
        <taxon>Methylococcaceae</taxon>
        <taxon>Methylomonas</taxon>
    </lineage>
</organism>